<dbReference type="RefSeq" id="WP_192624468.1">
    <property type="nucleotide sequence ID" value="NZ_JADBGG010000027.1"/>
</dbReference>
<name>A0ABR9H717_9BACT</name>
<dbReference type="Proteomes" id="UP000639010">
    <property type="component" value="Unassembled WGS sequence"/>
</dbReference>
<proteinExistence type="predicted"/>
<evidence type="ECO:0000313" key="2">
    <source>
        <dbReference type="Proteomes" id="UP000639010"/>
    </source>
</evidence>
<evidence type="ECO:0000313" key="1">
    <source>
        <dbReference type="EMBL" id="MBE1426498.1"/>
    </source>
</evidence>
<comment type="caution">
    <text evidence="1">The sequence shown here is derived from an EMBL/GenBank/DDBJ whole genome shotgun (WGS) entry which is preliminary data.</text>
</comment>
<protein>
    <submittedName>
        <fullName evidence="1">Uncharacterized protein</fullName>
    </submittedName>
</protein>
<dbReference type="EMBL" id="JADBGG010000027">
    <property type="protein sequence ID" value="MBE1426498.1"/>
    <property type="molecule type" value="Genomic_DNA"/>
</dbReference>
<keyword evidence="2" id="KW-1185">Reference proteome</keyword>
<sequence length="126" mass="14316">MLKIFAWSCPIPDDLTEASINTESAAIVRKIQPEMPFQAVLLRPGTELTTSSFISKIDSVIRCGMLFSECFRARMLCFSLSCFHRPVGKRTVEVFVDKAKKKRREPTCERKAIEMAREFILGARLA</sequence>
<gene>
    <name evidence="1" type="ORF">H4684_003164</name>
</gene>
<accession>A0ABR9H717</accession>
<reference evidence="1 2" key="1">
    <citation type="submission" date="2020-10" db="EMBL/GenBank/DDBJ databases">
        <title>Genomic Encyclopedia of Type Strains, Phase IV (KMG-IV): sequencing the most valuable type-strain genomes for metagenomic binning, comparative biology and taxonomic classification.</title>
        <authorList>
            <person name="Goeker M."/>
        </authorList>
    </citation>
    <scope>NUCLEOTIDE SEQUENCE [LARGE SCALE GENOMIC DNA]</scope>
    <source>
        <strain evidence="1 2">DSM 4194</strain>
    </source>
</reference>
<organism evidence="1 2">
    <name type="scientific">Desulfomicrobium macestii</name>
    <dbReference type="NCBI Taxonomy" id="90731"/>
    <lineage>
        <taxon>Bacteria</taxon>
        <taxon>Pseudomonadati</taxon>
        <taxon>Thermodesulfobacteriota</taxon>
        <taxon>Desulfovibrionia</taxon>
        <taxon>Desulfovibrionales</taxon>
        <taxon>Desulfomicrobiaceae</taxon>
        <taxon>Desulfomicrobium</taxon>
    </lineage>
</organism>